<accession>A0ABY2Z0A9</accession>
<dbReference type="EMBL" id="QUAV01000001">
    <property type="protein sequence ID" value="TPR26249.1"/>
    <property type="molecule type" value="Genomic_DNA"/>
</dbReference>
<dbReference type="InterPro" id="IPR050639">
    <property type="entry name" value="SSR_resolvase"/>
</dbReference>
<dbReference type="PROSITE" id="PS51736">
    <property type="entry name" value="RECOMBINASES_3"/>
    <property type="match status" value="1"/>
</dbReference>
<dbReference type="InterPro" id="IPR038109">
    <property type="entry name" value="DNA_bind_recomb_sf"/>
</dbReference>
<gene>
    <name evidence="7" type="ORF">DY114_00700</name>
</gene>
<dbReference type="InterPro" id="IPR006118">
    <property type="entry name" value="Recombinase_CS"/>
</dbReference>
<evidence type="ECO:0000256" key="2">
    <source>
        <dbReference type="ARBA" id="ARBA00023125"/>
    </source>
</evidence>
<dbReference type="Proteomes" id="UP000777560">
    <property type="component" value="Unassembled WGS sequence"/>
</dbReference>
<evidence type="ECO:0000313" key="7">
    <source>
        <dbReference type="EMBL" id="TPR26249.1"/>
    </source>
</evidence>
<dbReference type="RefSeq" id="WP_140925714.1">
    <property type="nucleotide sequence ID" value="NZ_QUAU01000001.1"/>
</dbReference>
<evidence type="ECO:0000313" key="8">
    <source>
        <dbReference type="Proteomes" id="UP000777560"/>
    </source>
</evidence>
<dbReference type="PROSITE" id="PS51737">
    <property type="entry name" value="RECOMBINASE_DNA_BIND"/>
    <property type="match status" value="1"/>
</dbReference>
<evidence type="ECO:0000259" key="6">
    <source>
        <dbReference type="PROSITE" id="PS51737"/>
    </source>
</evidence>
<comment type="caution">
    <text evidence="7">The sequence shown here is derived from an EMBL/GenBank/DDBJ whole genome shotgun (WGS) entry which is preliminary data.</text>
</comment>
<reference evidence="7 8" key="1">
    <citation type="submission" date="2018-08" db="EMBL/GenBank/DDBJ databases">
        <title>Comparative genomics of wild bee and flower associated Lactobacillus reveals potential adaptation to the bee host.</title>
        <authorList>
            <person name="Vuong H.Q."/>
            <person name="Mcfrederick Q.S."/>
        </authorList>
    </citation>
    <scope>NUCLEOTIDE SEQUENCE [LARGE SCALE GENOMIC DNA]</scope>
    <source>
        <strain evidence="7 8">HV_13</strain>
    </source>
</reference>
<dbReference type="Gene3D" id="3.40.50.1390">
    <property type="entry name" value="Resolvase, N-terminal catalytic domain"/>
    <property type="match status" value="1"/>
</dbReference>
<sequence length="434" mass="50436">MENNIALGYARVSTPKQVKLGNSLSNQVKMIKEYANHHNLNLTIYSDKGISGYKINKRPHLEFIVNKIKNGDINYLIVSKLDRLSRNAKDMYQIMDLCHKHNVVIVSIIDNISTNDNAMTMFNIEIMAAVAEFQRSIIKENVISSIQYKLDNNLPFGGNTIPLGYKVSNNKIKIVDNESRAIKYVYQCSLKYKYGYRTIVNKLYKKYDIDYSIQGVKKLLSNPIYAGQSSNQNHPSYNIFPAIISIDTFDKVQTLMKNKKVNKYSKQDDVFKRQVYCPICKHRLGINYVNNKYEYYYCWYGINRANTSVNFHRFRINAQSIKKAIFKYINSYVENEVFLDSLIKRMKTLLGANKTDIYKQFENNQLTVEELKNQMSKFSSNSDTDNQVLVENLQRIMDMNLHDILSIIIDKILIDTGKQFVQLYIGASNIKIYI</sequence>
<dbReference type="PANTHER" id="PTHR30461:SF23">
    <property type="entry name" value="DNA RECOMBINASE-RELATED"/>
    <property type="match status" value="1"/>
</dbReference>
<name>A0ABY2Z0A9_9LACO</name>
<dbReference type="SUPFAM" id="SSF53041">
    <property type="entry name" value="Resolvase-like"/>
    <property type="match status" value="1"/>
</dbReference>
<dbReference type="InterPro" id="IPR036162">
    <property type="entry name" value="Resolvase-like_N_sf"/>
</dbReference>
<feature type="domain" description="Recombinase" evidence="6">
    <location>
        <begin position="162"/>
        <end position="262"/>
    </location>
</feature>
<evidence type="ECO:0000256" key="1">
    <source>
        <dbReference type="ARBA" id="ARBA00022908"/>
    </source>
</evidence>
<dbReference type="InterPro" id="IPR011109">
    <property type="entry name" value="DNA_bind_recombinase_dom"/>
</dbReference>
<dbReference type="Gene3D" id="3.90.1750.20">
    <property type="entry name" value="Putative Large Serine Recombinase, Chain B, Domain 2"/>
    <property type="match status" value="1"/>
</dbReference>
<dbReference type="Pfam" id="PF00239">
    <property type="entry name" value="Resolvase"/>
    <property type="match status" value="1"/>
</dbReference>
<feature type="domain" description="Resolvase/invertase-type recombinase catalytic" evidence="5">
    <location>
        <begin position="5"/>
        <end position="153"/>
    </location>
</feature>
<dbReference type="Pfam" id="PF07508">
    <property type="entry name" value="Recombinase"/>
    <property type="match status" value="1"/>
</dbReference>
<evidence type="ECO:0000256" key="3">
    <source>
        <dbReference type="ARBA" id="ARBA00023172"/>
    </source>
</evidence>
<keyword evidence="1" id="KW-0229">DNA integration</keyword>
<feature type="active site" description="O-(5'-phospho-DNA)-serine intermediate" evidence="4">
    <location>
        <position position="13"/>
    </location>
</feature>
<dbReference type="PROSITE" id="PS00397">
    <property type="entry name" value="RECOMBINASES_1"/>
    <property type="match status" value="1"/>
</dbReference>
<dbReference type="PANTHER" id="PTHR30461">
    <property type="entry name" value="DNA-INVERTASE FROM LAMBDOID PROPHAGE"/>
    <property type="match status" value="1"/>
</dbReference>
<protein>
    <submittedName>
        <fullName evidence="7">Uncharacterized protein</fullName>
    </submittedName>
</protein>
<dbReference type="CDD" id="cd00338">
    <property type="entry name" value="Ser_Recombinase"/>
    <property type="match status" value="1"/>
</dbReference>
<dbReference type="SMART" id="SM00857">
    <property type="entry name" value="Resolvase"/>
    <property type="match status" value="1"/>
</dbReference>
<evidence type="ECO:0000256" key="4">
    <source>
        <dbReference type="PROSITE-ProRule" id="PRU10137"/>
    </source>
</evidence>
<evidence type="ECO:0000259" key="5">
    <source>
        <dbReference type="PROSITE" id="PS51736"/>
    </source>
</evidence>
<keyword evidence="2" id="KW-0238">DNA-binding</keyword>
<proteinExistence type="predicted"/>
<keyword evidence="8" id="KW-1185">Reference proteome</keyword>
<keyword evidence="3" id="KW-0233">DNA recombination</keyword>
<organism evidence="7 8">
    <name type="scientific">Apilactobacillus micheneri</name>
    <dbReference type="NCBI Taxonomy" id="1899430"/>
    <lineage>
        <taxon>Bacteria</taxon>
        <taxon>Bacillati</taxon>
        <taxon>Bacillota</taxon>
        <taxon>Bacilli</taxon>
        <taxon>Lactobacillales</taxon>
        <taxon>Lactobacillaceae</taxon>
        <taxon>Apilactobacillus</taxon>
    </lineage>
</organism>
<dbReference type="InterPro" id="IPR006119">
    <property type="entry name" value="Resolv_N"/>
</dbReference>